<accession>A0ABR5AGH3</accession>
<dbReference type="InterPro" id="IPR020103">
    <property type="entry name" value="PsdUridine_synth_cat_dom_sf"/>
</dbReference>
<comment type="similarity">
    <text evidence="2">Belongs to the pseudouridine synthase RluA family.</text>
</comment>
<evidence type="ECO:0000256" key="5">
    <source>
        <dbReference type="ARBA" id="ARBA00033164"/>
    </source>
</evidence>
<name>A0ABR5AGH3_9BACL</name>
<gene>
    <name evidence="7" type="ORF">SD70_16215</name>
</gene>
<dbReference type="Pfam" id="PF00849">
    <property type="entry name" value="PseudoU_synth_2"/>
    <property type="match status" value="1"/>
</dbReference>
<evidence type="ECO:0000256" key="3">
    <source>
        <dbReference type="ARBA" id="ARBA00023235"/>
    </source>
</evidence>
<organism evidence="7 8">
    <name type="scientific">Gordoniibacillus kamchatkensis</name>
    <dbReference type="NCBI Taxonomy" id="1590651"/>
    <lineage>
        <taxon>Bacteria</taxon>
        <taxon>Bacillati</taxon>
        <taxon>Bacillota</taxon>
        <taxon>Bacilli</taxon>
        <taxon>Bacillales</taxon>
        <taxon>Paenibacillaceae</taxon>
        <taxon>Gordoniibacillus</taxon>
    </lineage>
</organism>
<evidence type="ECO:0000256" key="2">
    <source>
        <dbReference type="ARBA" id="ARBA00010876"/>
    </source>
</evidence>
<dbReference type="Gene3D" id="3.30.2350.10">
    <property type="entry name" value="Pseudouridine synthase"/>
    <property type="match status" value="1"/>
</dbReference>
<proteinExistence type="inferred from homology"/>
<dbReference type="PANTHER" id="PTHR21600:SF83">
    <property type="entry name" value="PSEUDOURIDYLATE SYNTHASE RPUSD4, MITOCHONDRIAL"/>
    <property type="match status" value="1"/>
</dbReference>
<comment type="catalytic activity">
    <reaction evidence="1">
        <text>a uridine in RNA = a pseudouridine in RNA</text>
        <dbReference type="Rhea" id="RHEA:48348"/>
        <dbReference type="Rhea" id="RHEA-COMP:12068"/>
        <dbReference type="Rhea" id="RHEA-COMP:12069"/>
        <dbReference type="ChEBI" id="CHEBI:65314"/>
        <dbReference type="ChEBI" id="CHEBI:65315"/>
    </reaction>
</comment>
<dbReference type="EMBL" id="JXAK01000027">
    <property type="protein sequence ID" value="KIL40086.1"/>
    <property type="molecule type" value="Genomic_DNA"/>
</dbReference>
<sequence>MAELAAGVPILYEDNHVLVVVKPANMPTQEDESRDPDLLSVLKAGVKVRYGKPGNVFLGLVHRLDRPVGGVMVFARTSKAASRLSDAVRTRAFRKTYVAAVRGTPASPAGTLRHYLVKDAKTNTVRTVPQSYPGAKEAVLDYTVLGSAEGFALTEVHLHTGRPHQIRVQFAAIGCPLYGDQRYGGHFSEPGQQIALWSAMLGFEHPTTKEPLRFHALPPEAYPWTLWRASIRDFVQQIH</sequence>
<dbReference type="CDD" id="cd02869">
    <property type="entry name" value="PseudoU_synth_RluA_like"/>
    <property type="match status" value="1"/>
</dbReference>
<evidence type="ECO:0000256" key="1">
    <source>
        <dbReference type="ARBA" id="ARBA00000073"/>
    </source>
</evidence>
<dbReference type="InterPro" id="IPR006145">
    <property type="entry name" value="PsdUridine_synth_RsuA/RluA"/>
</dbReference>
<dbReference type="InterPro" id="IPR050188">
    <property type="entry name" value="RluA_PseudoU_synthase"/>
</dbReference>
<keyword evidence="8" id="KW-1185">Reference proteome</keyword>
<feature type="domain" description="Pseudouridine synthase RsuA/RluA-like" evidence="6">
    <location>
        <begin position="16"/>
        <end position="172"/>
    </location>
</feature>
<dbReference type="PANTHER" id="PTHR21600">
    <property type="entry name" value="MITOCHONDRIAL RNA PSEUDOURIDINE SYNTHASE"/>
    <property type="match status" value="1"/>
</dbReference>
<evidence type="ECO:0000313" key="8">
    <source>
        <dbReference type="Proteomes" id="UP000031967"/>
    </source>
</evidence>
<protein>
    <recommendedName>
        <fullName evidence="4">RNA pseudouridylate synthase</fullName>
    </recommendedName>
    <alternativeName>
        <fullName evidence="5">RNA-uridine isomerase</fullName>
    </alternativeName>
</protein>
<evidence type="ECO:0000259" key="6">
    <source>
        <dbReference type="Pfam" id="PF00849"/>
    </source>
</evidence>
<reference evidence="7 8" key="1">
    <citation type="submission" date="2014-12" db="EMBL/GenBank/DDBJ databases">
        <title>Draft genome sequence of Paenibacillus kamchatkensis strain B-2647.</title>
        <authorList>
            <person name="Karlyshev A.V."/>
            <person name="Kudryashova E.B."/>
        </authorList>
    </citation>
    <scope>NUCLEOTIDE SEQUENCE [LARGE SCALE GENOMIC DNA]</scope>
    <source>
        <strain evidence="7 8">VKM B-2647</strain>
    </source>
</reference>
<evidence type="ECO:0000313" key="7">
    <source>
        <dbReference type="EMBL" id="KIL40086.1"/>
    </source>
</evidence>
<dbReference type="SUPFAM" id="SSF55120">
    <property type="entry name" value="Pseudouridine synthase"/>
    <property type="match status" value="1"/>
</dbReference>
<evidence type="ECO:0000256" key="4">
    <source>
        <dbReference type="ARBA" id="ARBA00031870"/>
    </source>
</evidence>
<keyword evidence="3" id="KW-0413">Isomerase</keyword>
<comment type="caution">
    <text evidence="7">The sequence shown here is derived from an EMBL/GenBank/DDBJ whole genome shotgun (WGS) entry which is preliminary data.</text>
</comment>
<dbReference type="Proteomes" id="UP000031967">
    <property type="component" value="Unassembled WGS sequence"/>
</dbReference>